<feature type="domain" description="ABC transporter" evidence="11">
    <location>
        <begin position="263"/>
        <end position="460"/>
    </location>
</feature>
<keyword evidence="13" id="KW-1185">Reference proteome</keyword>
<keyword evidence="5" id="KW-0677">Repeat</keyword>
<dbReference type="Proteomes" id="UP000184386">
    <property type="component" value="Unassembled WGS sequence"/>
</dbReference>
<dbReference type="GO" id="GO:0042626">
    <property type="term" value="F:ATPase-coupled transmembrane transporter activity"/>
    <property type="evidence" value="ECO:0007669"/>
    <property type="project" value="TreeGrafter"/>
</dbReference>
<keyword evidence="7 12" id="KW-0067">ATP-binding</keyword>
<keyword evidence="6" id="KW-0547">Nucleotide-binding</keyword>
<dbReference type="AlphaFoldDB" id="A0A1M6W7A4"/>
<dbReference type="PANTHER" id="PTHR43553">
    <property type="entry name" value="HEAVY METAL TRANSPORTER"/>
    <property type="match status" value="1"/>
</dbReference>
<dbReference type="InterPro" id="IPR003439">
    <property type="entry name" value="ABC_transporter-like_ATP-bd"/>
</dbReference>
<dbReference type="Gene3D" id="3.40.50.300">
    <property type="entry name" value="P-loop containing nucleotide triphosphate hydrolases"/>
    <property type="match status" value="2"/>
</dbReference>
<evidence type="ECO:0000256" key="7">
    <source>
        <dbReference type="ARBA" id="ARBA00022840"/>
    </source>
</evidence>
<keyword evidence="9" id="KW-0472">Membrane</keyword>
<dbReference type="OrthoDB" id="501320at2"/>
<evidence type="ECO:0000256" key="8">
    <source>
        <dbReference type="ARBA" id="ARBA00022967"/>
    </source>
</evidence>
<dbReference type="PROSITE" id="PS00211">
    <property type="entry name" value="ABC_TRANSPORTER_1"/>
    <property type="match status" value="2"/>
</dbReference>
<evidence type="ECO:0000256" key="1">
    <source>
        <dbReference type="ARBA" id="ARBA00004202"/>
    </source>
</evidence>
<evidence type="ECO:0000313" key="13">
    <source>
        <dbReference type="Proteomes" id="UP000184386"/>
    </source>
</evidence>
<dbReference type="FunFam" id="3.40.50.300:FF:000224">
    <property type="entry name" value="Energy-coupling factor transporter ATP-binding protein EcfA"/>
    <property type="match status" value="1"/>
</dbReference>
<dbReference type="GO" id="GO:0005524">
    <property type="term" value="F:ATP binding"/>
    <property type="evidence" value="ECO:0007669"/>
    <property type="project" value="UniProtKB-KW"/>
</dbReference>
<dbReference type="GO" id="GO:0043190">
    <property type="term" value="C:ATP-binding cassette (ABC) transporter complex"/>
    <property type="evidence" value="ECO:0007669"/>
    <property type="project" value="TreeGrafter"/>
</dbReference>
<evidence type="ECO:0000256" key="2">
    <source>
        <dbReference type="ARBA" id="ARBA00005417"/>
    </source>
</evidence>
<dbReference type="GO" id="GO:0016887">
    <property type="term" value="F:ATP hydrolysis activity"/>
    <property type="evidence" value="ECO:0007669"/>
    <property type="project" value="InterPro"/>
</dbReference>
<evidence type="ECO:0000256" key="5">
    <source>
        <dbReference type="ARBA" id="ARBA00022737"/>
    </source>
</evidence>
<organism evidence="12 13">
    <name type="scientific">Anaerocolumna jejuensis DSM 15929</name>
    <dbReference type="NCBI Taxonomy" id="1121322"/>
    <lineage>
        <taxon>Bacteria</taxon>
        <taxon>Bacillati</taxon>
        <taxon>Bacillota</taxon>
        <taxon>Clostridia</taxon>
        <taxon>Lachnospirales</taxon>
        <taxon>Lachnospiraceae</taxon>
        <taxon>Anaerocolumna</taxon>
    </lineage>
</organism>
<proteinExistence type="inferred from homology"/>
<evidence type="ECO:0000256" key="6">
    <source>
        <dbReference type="ARBA" id="ARBA00022741"/>
    </source>
</evidence>
<keyword evidence="8" id="KW-1278">Translocase</keyword>
<dbReference type="InterPro" id="IPR017871">
    <property type="entry name" value="ABC_transporter-like_CS"/>
</dbReference>
<dbReference type="SUPFAM" id="SSF52540">
    <property type="entry name" value="P-loop containing nucleoside triphosphate hydrolases"/>
    <property type="match status" value="2"/>
</dbReference>
<keyword evidence="3" id="KW-0813">Transport</keyword>
<gene>
    <name evidence="12" type="ORF">SAMN02745136_03611</name>
</gene>
<dbReference type="SMART" id="SM00382">
    <property type="entry name" value="AAA"/>
    <property type="match status" value="2"/>
</dbReference>
<dbReference type="Pfam" id="PF00005">
    <property type="entry name" value="ABC_tran"/>
    <property type="match status" value="2"/>
</dbReference>
<accession>A0A1M6W7A4</accession>
<dbReference type="CDD" id="cd03226">
    <property type="entry name" value="ABC_cobalt_CbiO_domain2"/>
    <property type="match status" value="1"/>
</dbReference>
<dbReference type="RefSeq" id="WP_073278240.1">
    <property type="nucleotide sequence ID" value="NZ_FRAC01000019.1"/>
</dbReference>
<dbReference type="InterPro" id="IPR027417">
    <property type="entry name" value="P-loop_NTPase"/>
</dbReference>
<comment type="function">
    <text evidence="10">Probably part of an ABC transporter complex. Responsible for energy coupling to the transport system.</text>
</comment>
<evidence type="ECO:0000259" key="11">
    <source>
        <dbReference type="PROSITE" id="PS50893"/>
    </source>
</evidence>
<keyword evidence="4" id="KW-1003">Cell membrane</keyword>
<dbReference type="InterPro" id="IPR050095">
    <property type="entry name" value="ECF_ABC_transporter_ATP-bd"/>
</dbReference>
<evidence type="ECO:0000256" key="10">
    <source>
        <dbReference type="ARBA" id="ARBA00025157"/>
    </source>
</evidence>
<comment type="subcellular location">
    <subcellularLocation>
        <location evidence="1">Cell membrane</location>
        <topology evidence="1">Peripheral membrane protein</topology>
    </subcellularLocation>
</comment>
<reference evidence="12 13" key="1">
    <citation type="submission" date="2016-11" db="EMBL/GenBank/DDBJ databases">
        <authorList>
            <person name="Jaros S."/>
            <person name="Januszkiewicz K."/>
            <person name="Wedrychowicz H."/>
        </authorList>
    </citation>
    <scope>NUCLEOTIDE SEQUENCE [LARGE SCALE GENOMIC DNA]</scope>
    <source>
        <strain evidence="12 13">DSM 15929</strain>
    </source>
</reference>
<dbReference type="PANTHER" id="PTHR43553:SF23">
    <property type="entry name" value="ABC TRANSPORTER ATP-BINDING COMPONENT"/>
    <property type="match status" value="1"/>
</dbReference>
<evidence type="ECO:0000256" key="9">
    <source>
        <dbReference type="ARBA" id="ARBA00023136"/>
    </source>
</evidence>
<dbReference type="InterPro" id="IPR015856">
    <property type="entry name" value="ABC_transpr_CbiO/EcfA_su"/>
</dbReference>
<dbReference type="PROSITE" id="PS50893">
    <property type="entry name" value="ABC_TRANSPORTER_2"/>
    <property type="match status" value="2"/>
</dbReference>
<dbReference type="STRING" id="1121322.SAMN02745136_03611"/>
<dbReference type="EMBL" id="FRAC01000019">
    <property type="protein sequence ID" value="SHK89623.1"/>
    <property type="molecule type" value="Genomic_DNA"/>
</dbReference>
<protein>
    <submittedName>
        <fullName evidence="12">Energy-coupling factor transport system ATP-binding protein</fullName>
    </submittedName>
</protein>
<evidence type="ECO:0000256" key="3">
    <source>
        <dbReference type="ARBA" id="ARBA00022448"/>
    </source>
</evidence>
<sequence>MIQFKNVSFTYEGSEDGKVKGLDFTVGTGECILLTGRSGCGKTTITRLINGLIPEFFSGELKGKVLIDGEDLADKQLYEIADKVGSVFQNPKTQFFNTDTDGEIAFGMENKGIPREEMEQRVEKTAGELKIGPLLGRSIFSLSGGEKQKIAFASVYAMNPDIYLLDEPSSNLDTEAVEDLRKYIELLKKQGKTILIAEHRLYYLRDLADRIFYLEKGELRHIWAKEEFLGLSMAERKAAGLRTPEYREARADTGKAEKTVPVLEISDLSIGYGKKEVLSHINFKAAKGEIIAVTGRNGVGKSTFSRTLCGLQKPLGGEILWEGSAEKEKERLKRTYMVMQDVNYQLFADSVEHECCFGIRKPDPVQAEKALKDLGLSEYRDRHPNTLSGGQKQRIAVAVSMVCKKEILIFDEPTSGLDYESMCAVSGLMKMLAKLGKIIFVVTHDFELIEQVSTRILRLE</sequence>
<feature type="domain" description="ABC transporter" evidence="11">
    <location>
        <begin position="2"/>
        <end position="241"/>
    </location>
</feature>
<dbReference type="InterPro" id="IPR003593">
    <property type="entry name" value="AAA+_ATPase"/>
</dbReference>
<name>A0A1M6W7A4_9FIRM</name>
<comment type="similarity">
    <text evidence="2">Belongs to the ABC transporter superfamily.</text>
</comment>
<evidence type="ECO:0000256" key="4">
    <source>
        <dbReference type="ARBA" id="ARBA00022475"/>
    </source>
</evidence>
<evidence type="ECO:0000313" key="12">
    <source>
        <dbReference type="EMBL" id="SHK89623.1"/>
    </source>
</evidence>
<dbReference type="CDD" id="cd03225">
    <property type="entry name" value="ABC_cobalt_CbiO_domain1"/>
    <property type="match status" value="1"/>
</dbReference>